<proteinExistence type="predicted"/>
<comment type="caution">
    <text evidence="7">The sequence shown here is derived from an EMBL/GenBank/DDBJ whole genome shotgun (WGS) entry which is preliminary data.</text>
</comment>
<keyword evidence="5" id="KW-0131">Cell cycle</keyword>
<evidence type="ECO:0000256" key="2">
    <source>
        <dbReference type="ARBA" id="ARBA00022618"/>
    </source>
</evidence>
<keyword evidence="3 6" id="KW-0812">Transmembrane</keyword>
<name>A0A1F6PGD3_9BACT</name>
<evidence type="ECO:0000256" key="1">
    <source>
        <dbReference type="ARBA" id="ARBA00022475"/>
    </source>
</evidence>
<dbReference type="AlphaFoldDB" id="A0A1F6PGD3"/>
<keyword evidence="2" id="KW-0132">Cell division</keyword>
<protein>
    <recommendedName>
        <fullName evidence="9">POTRA domain-containing protein</fullName>
    </recommendedName>
</protein>
<dbReference type="STRING" id="1798709.A2538_01325"/>
<dbReference type="Proteomes" id="UP000178254">
    <property type="component" value="Unassembled WGS sequence"/>
</dbReference>
<reference evidence="7 8" key="1">
    <citation type="journal article" date="2016" name="Nat. Commun.">
        <title>Thousands of microbial genomes shed light on interconnected biogeochemical processes in an aquifer system.</title>
        <authorList>
            <person name="Anantharaman K."/>
            <person name="Brown C.T."/>
            <person name="Hug L.A."/>
            <person name="Sharon I."/>
            <person name="Castelle C.J."/>
            <person name="Probst A.J."/>
            <person name="Thomas B.C."/>
            <person name="Singh A."/>
            <person name="Wilkins M.J."/>
            <person name="Karaoz U."/>
            <person name="Brodie E.L."/>
            <person name="Williams K.H."/>
            <person name="Hubbard S.S."/>
            <person name="Banfield J.F."/>
        </authorList>
    </citation>
    <scope>NUCLEOTIDE SEQUENCE [LARGE SCALE GENOMIC DNA]</scope>
</reference>
<evidence type="ECO:0000313" key="7">
    <source>
        <dbReference type="EMBL" id="OGH95226.1"/>
    </source>
</evidence>
<keyword evidence="6" id="KW-0472">Membrane</keyword>
<evidence type="ECO:0000256" key="6">
    <source>
        <dbReference type="SAM" id="Phobius"/>
    </source>
</evidence>
<dbReference type="InterPro" id="IPR050487">
    <property type="entry name" value="FtsQ_DivIB"/>
</dbReference>
<dbReference type="PANTHER" id="PTHR37820">
    <property type="entry name" value="CELL DIVISION PROTEIN DIVIB"/>
    <property type="match status" value="1"/>
</dbReference>
<evidence type="ECO:0000256" key="5">
    <source>
        <dbReference type="ARBA" id="ARBA00023306"/>
    </source>
</evidence>
<sequence>MPKFFYTENNHRQYRPPDNFWRKFLKYRKKKQAETALQTSSKLNNPYQSKRKDAPLPNRRRFNLAILVILLLGWMALIIYLPFFQIKTVLYNGLDTIKLDEIQDVVNSYLNSRHWLPTNNFFIARSKTLTKKINLAFSIETVNIQKIFPDTIEVNITEKISSVVYDSGTNYFLIDEKGLVIKQLNIPKINDPMVVISSSSTTSTPAETDKISSSTLTHLPNFKEIKKTYGHYPIVYNQLGGNEEVGQTILKPEIILLILNISKEFEQRGIGEIQYFTVGNPSAGLTAKINKTPFEIFLSIYGDLENQINNIRIILQSHQPTEYIDVRYGERVFWK</sequence>
<evidence type="ECO:0008006" key="9">
    <source>
        <dbReference type="Google" id="ProtNLM"/>
    </source>
</evidence>
<keyword evidence="4 6" id="KW-1133">Transmembrane helix</keyword>
<feature type="transmembrane region" description="Helical" evidence="6">
    <location>
        <begin position="62"/>
        <end position="83"/>
    </location>
</feature>
<accession>A0A1F6PGD3</accession>
<evidence type="ECO:0000256" key="3">
    <source>
        <dbReference type="ARBA" id="ARBA00022692"/>
    </source>
</evidence>
<dbReference type="GO" id="GO:0005886">
    <property type="term" value="C:plasma membrane"/>
    <property type="evidence" value="ECO:0007669"/>
    <property type="project" value="TreeGrafter"/>
</dbReference>
<organism evidence="7 8">
    <name type="scientific">Candidatus Magasanikbacteria bacterium RIFOXYD2_FULL_41_14</name>
    <dbReference type="NCBI Taxonomy" id="1798709"/>
    <lineage>
        <taxon>Bacteria</taxon>
        <taxon>Candidatus Magasanikiibacteriota</taxon>
    </lineage>
</organism>
<dbReference type="EMBL" id="MFRE01000001">
    <property type="protein sequence ID" value="OGH95226.1"/>
    <property type="molecule type" value="Genomic_DNA"/>
</dbReference>
<evidence type="ECO:0000256" key="4">
    <source>
        <dbReference type="ARBA" id="ARBA00022989"/>
    </source>
</evidence>
<gene>
    <name evidence="7" type="ORF">A2538_01325</name>
</gene>
<keyword evidence="1" id="KW-1003">Cell membrane</keyword>
<evidence type="ECO:0000313" key="8">
    <source>
        <dbReference type="Proteomes" id="UP000178254"/>
    </source>
</evidence>
<dbReference type="PANTHER" id="PTHR37820:SF1">
    <property type="entry name" value="CELL DIVISION PROTEIN FTSQ"/>
    <property type="match status" value="1"/>
</dbReference>
<dbReference type="GO" id="GO:0051301">
    <property type="term" value="P:cell division"/>
    <property type="evidence" value="ECO:0007669"/>
    <property type="project" value="UniProtKB-KW"/>
</dbReference>